<gene>
    <name evidence="3" type="ordered locus">Ngar_c11800</name>
</gene>
<dbReference type="InterPro" id="IPR050272">
    <property type="entry name" value="Isochorismatase-like_hydrls"/>
</dbReference>
<keyword evidence="4" id="KW-1185">Reference proteome</keyword>
<dbReference type="InterPro" id="IPR000868">
    <property type="entry name" value="Isochorismatase-like_dom"/>
</dbReference>
<keyword evidence="1" id="KW-0378">Hydrolase</keyword>
<evidence type="ECO:0000259" key="2">
    <source>
        <dbReference type="Pfam" id="PF00857"/>
    </source>
</evidence>
<dbReference type="KEGG" id="nga:Ngar_c11800"/>
<dbReference type="BioCyc" id="CNIT1237085:G1324-1178-MONOMER"/>
<dbReference type="FunCoup" id="K0IEB8">
    <property type="interactions" value="3"/>
</dbReference>
<evidence type="ECO:0000256" key="1">
    <source>
        <dbReference type="ARBA" id="ARBA00022801"/>
    </source>
</evidence>
<protein>
    <submittedName>
        <fullName evidence="3">Putative isochorismatase family protein</fullName>
    </submittedName>
</protein>
<sequence length="224" mass="25132">MQENNGRTHRAGRRAAAVTIKGYELKPTLIVIDTQNGFVSDGGSYDKLGINRSHYKKALPNIIRLVNICRKIGTPIVFTIAVREPSGVDLLTKTHKILPLPREERIEEIPICIKGTWDADIVAELKPDNKEYVITKRRDSAFYGTKLEDLLRKLQVDSVIFCGFDTSMCVETSLRDAFNLGFDVMVVSDATASMNPKRYECTLDDVRSFYGLVVDTNELATELS</sequence>
<dbReference type="Gene3D" id="3.40.50.850">
    <property type="entry name" value="Isochorismatase-like"/>
    <property type="match status" value="1"/>
</dbReference>
<dbReference type="Proteomes" id="UP000008037">
    <property type="component" value="Chromosome"/>
</dbReference>
<dbReference type="InterPro" id="IPR036380">
    <property type="entry name" value="Isochorismatase-like_sf"/>
</dbReference>
<name>K0IEB8_NITGG</name>
<dbReference type="OrthoDB" id="9194at2157"/>
<dbReference type="InParanoid" id="K0IEB8"/>
<dbReference type="Pfam" id="PF00857">
    <property type="entry name" value="Isochorismatase"/>
    <property type="match status" value="1"/>
</dbReference>
<dbReference type="SUPFAM" id="SSF52499">
    <property type="entry name" value="Isochorismatase-like hydrolases"/>
    <property type="match status" value="1"/>
</dbReference>
<dbReference type="EMBL" id="CP002408">
    <property type="protein sequence ID" value="AFU58120.1"/>
    <property type="molecule type" value="Genomic_DNA"/>
</dbReference>
<dbReference type="PANTHER" id="PTHR43540:SF6">
    <property type="entry name" value="ISOCHORISMATASE-LIKE DOMAIN-CONTAINING PROTEIN"/>
    <property type="match status" value="1"/>
</dbReference>
<dbReference type="CDD" id="cd00431">
    <property type="entry name" value="cysteine_hydrolases"/>
    <property type="match status" value="1"/>
</dbReference>
<dbReference type="PANTHER" id="PTHR43540">
    <property type="entry name" value="PEROXYUREIDOACRYLATE/UREIDOACRYLATE AMIDOHYDROLASE-RELATED"/>
    <property type="match status" value="1"/>
</dbReference>
<dbReference type="GO" id="GO:0016787">
    <property type="term" value="F:hydrolase activity"/>
    <property type="evidence" value="ECO:0007669"/>
    <property type="project" value="UniProtKB-KW"/>
</dbReference>
<dbReference type="RefSeq" id="WP_015018657.1">
    <property type="nucleotide sequence ID" value="NC_018719.1"/>
</dbReference>
<proteinExistence type="predicted"/>
<dbReference type="AlphaFoldDB" id="K0IEB8"/>
<dbReference type="STRING" id="1237085.Ngar_c11800"/>
<dbReference type="HOGENOM" id="CLU_068979_8_0_2"/>
<accession>K0IEB8</accession>
<evidence type="ECO:0000313" key="3">
    <source>
        <dbReference type="EMBL" id="AFU58120.1"/>
    </source>
</evidence>
<organism evidence="3 4">
    <name type="scientific">Nitrososphaera gargensis (strain Ga9.2)</name>
    <dbReference type="NCBI Taxonomy" id="1237085"/>
    <lineage>
        <taxon>Archaea</taxon>
        <taxon>Nitrososphaerota</taxon>
        <taxon>Nitrososphaeria</taxon>
        <taxon>Nitrososphaerales</taxon>
        <taxon>Nitrososphaeraceae</taxon>
        <taxon>Nitrososphaera</taxon>
    </lineage>
</organism>
<feature type="domain" description="Isochorismatase-like" evidence="2">
    <location>
        <begin position="28"/>
        <end position="217"/>
    </location>
</feature>
<evidence type="ECO:0000313" key="4">
    <source>
        <dbReference type="Proteomes" id="UP000008037"/>
    </source>
</evidence>
<reference evidence="3 4" key="1">
    <citation type="journal article" date="2012" name="Environ. Microbiol.">
        <title>The genome of the ammonia-oxidizing Candidatus Nitrososphaera gargensis: insights into metabolic versatility and environmental adaptations.</title>
        <authorList>
            <person name="Spang A."/>
            <person name="Poehlein A."/>
            <person name="Offre P."/>
            <person name="Zumbragel S."/>
            <person name="Haider S."/>
            <person name="Rychlik N."/>
            <person name="Nowka B."/>
            <person name="Schmeisser C."/>
            <person name="Lebedeva E.V."/>
            <person name="Rattei T."/>
            <person name="Bohm C."/>
            <person name="Schmid M."/>
            <person name="Galushko A."/>
            <person name="Hatzenpichler R."/>
            <person name="Weinmaier T."/>
            <person name="Daniel R."/>
            <person name="Schleper C."/>
            <person name="Spieck E."/>
            <person name="Streit W."/>
            <person name="Wagner M."/>
        </authorList>
    </citation>
    <scope>NUCLEOTIDE SEQUENCE [LARGE SCALE GENOMIC DNA]</scope>
    <source>
        <strain evidence="4">Ga9.2</strain>
    </source>
</reference>
<dbReference type="GeneID" id="13797439"/>